<dbReference type="AlphaFoldDB" id="A0A1N6HIM3"/>
<protein>
    <submittedName>
        <fullName evidence="2">Uncharacterized protein</fullName>
    </submittedName>
</protein>
<keyword evidence="1" id="KW-0732">Signal</keyword>
<evidence type="ECO:0000313" key="3">
    <source>
        <dbReference type="Proteomes" id="UP000184693"/>
    </source>
</evidence>
<evidence type="ECO:0000256" key="1">
    <source>
        <dbReference type="SAM" id="SignalP"/>
    </source>
</evidence>
<proteinExistence type="predicted"/>
<dbReference type="Proteomes" id="UP000184693">
    <property type="component" value="Unassembled WGS sequence"/>
</dbReference>
<dbReference type="EMBL" id="FSRM01000001">
    <property type="protein sequence ID" value="SIO19593.1"/>
    <property type="molecule type" value="Genomic_DNA"/>
</dbReference>
<reference evidence="2 3" key="1">
    <citation type="submission" date="2016-11" db="EMBL/GenBank/DDBJ databases">
        <authorList>
            <person name="Jaros S."/>
            <person name="Januszkiewicz K."/>
            <person name="Wedrychowicz H."/>
        </authorList>
    </citation>
    <scope>NUCLEOTIDE SEQUENCE [LARGE SCALE GENOMIC DNA]</scope>
    <source>
        <strain evidence="2 3">GAS86</strain>
    </source>
</reference>
<sequence length="86" mass="8958">MNTLFRSALLAAIFVLPTAAFAQSVMQVDETQVEMVAYEAAGPDSAAVQDRTSTLSDPAGSHASTLSDAGFNPAADVGLNSIYVRH</sequence>
<dbReference type="RefSeq" id="WP_074265230.1">
    <property type="nucleotide sequence ID" value="NZ_FSRM01000001.1"/>
</dbReference>
<dbReference type="OrthoDB" id="9114376at2"/>
<evidence type="ECO:0000313" key="2">
    <source>
        <dbReference type="EMBL" id="SIO19593.1"/>
    </source>
</evidence>
<name>A0A1N6HIM3_9BURK</name>
<accession>A0A1N6HIM3</accession>
<gene>
    <name evidence="2" type="ORF">SAMN05444168_3322</name>
</gene>
<feature type="signal peptide" evidence="1">
    <location>
        <begin position="1"/>
        <end position="22"/>
    </location>
</feature>
<feature type="chain" id="PRO_5013383066" evidence="1">
    <location>
        <begin position="23"/>
        <end position="86"/>
    </location>
</feature>
<organism evidence="2 3">
    <name type="scientific">Paraburkholderia phenazinium</name>
    <dbReference type="NCBI Taxonomy" id="60549"/>
    <lineage>
        <taxon>Bacteria</taxon>
        <taxon>Pseudomonadati</taxon>
        <taxon>Pseudomonadota</taxon>
        <taxon>Betaproteobacteria</taxon>
        <taxon>Burkholderiales</taxon>
        <taxon>Burkholderiaceae</taxon>
        <taxon>Paraburkholderia</taxon>
    </lineage>
</organism>